<accession>B6IX42</accession>
<feature type="chain" id="PRO_5002846844" description="Copper chaperone PCu(A)C" evidence="2">
    <location>
        <begin position="24"/>
        <end position="191"/>
    </location>
</feature>
<dbReference type="InterPro" id="IPR058248">
    <property type="entry name" value="Lxx211020-like"/>
</dbReference>
<dbReference type="Pfam" id="PF04314">
    <property type="entry name" value="PCuAC"/>
    <property type="match status" value="1"/>
</dbReference>
<dbReference type="AlphaFoldDB" id="B6IX42"/>
<evidence type="ECO:0000313" key="3">
    <source>
        <dbReference type="EMBL" id="ACJ00866.1"/>
    </source>
</evidence>
<dbReference type="STRING" id="414684.RC1_3508"/>
<sequence>MSAKSVRLAAAALCALLAGPALAATDPLPPVKAGPLSLEVVWARATASSAKAGAAYLTIVNGGADDRLTTAASPVAETVELHTHIMDGSVARMRKVEGGIEIPGDAELVLEPGGLHVMLIGLKQPLKPGETFPLTLTFEKAGAVGLTAQVRAPGDEPDAHAGHDHDHDHEHGDDHDHDHDHGDGKAADHHH</sequence>
<dbReference type="OrthoDB" id="9796962at2"/>
<dbReference type="EMBL" id="CP000613">
    <property type="protein sequence ID" value="ACJ00866.1"/>
    <property type="molecule type" value="Genomic_DNA"/>
</dbReference>
<dbReference type="eggNOG" id="COG2847">
    <property type="taxonomic scope" value="Bacteria"/>
</dbReference>
<gene>
    <name evidence="3" type="ordered locus">RC1_3508</name>
</gene>
<dbReference type="InterPro" id="IPR007410">
    <property type="entry name" value="LpqE-like"/>
</dbReference>
<dbReference type="Gene3D" id="2.60.40.1890">
    <property type="entry name" value="PCu(A)C copper chaperone"/>
    <property type="match status" value="1"/>
</dbReference>
<evidence type="ECO:0008006" key="5">
    <source>
        <dbReference type="Google" id="ProtNLM"/>
    </source>
</evidence>
<dbReference type="PANTHER" id="PTHR36302">
    <property type="entry name" value="BLR7088 PROTEIN"/>
    <property type="match status" value="1"/>
</dbReference>
<dbReference type="PANTHER" id="PTHR36302:SF1">
    <property type="entry name" value="COPPER CHAPERONE PCU(A)C"/>
    <property type="match status" value="1"/>
</dbReference>
<dbReference type="InterPro" id="IPR036182">
    <property type="entry name" value="PCuAC_sf"/>
</dbReference>
<evidence type="ECO:0000256" key="1">
    <source>
        <dbReference type="SAM" id="MobiDB-lite"/>
    </source>
</evidence>
<protein>
    <recommendedName>
        <fullName evidence="5">Copper chaperone PCu(A)C</fullName>
    </recommendedName>
</protein>
<dbReference type="KEGG" id="rce:RC1_3508"/>
<name>B6IX42_RHOCS</name>
<feature type="region of interest" description="Disordered" evidence="1">
    <location>
        <begin position="152"/>
        <end position="191"/>
    </location>
</feature>
<reference evidence="3 4" key="1">
    <citation type="journal article" date="2010" name="BMC Genomics">
        <title>Metabolic flexibility revealed in the genome of the cyst-forming alpha-1 proteobacterium Rhodospirillum centenum.</title>
        <authorList>
            <person name="Lu Y.K."/>
            <person name="Marden J."/>
            <person name="Han M."/>
            <person name="Swingley W.D."/>
            <person name="Mastrian S.D."/>
            <person name="Chowdhury S.R."/>
            <person name="Hao J."/>
            <person name="Helmy T."/>
            <person name="Kim S."/>
            <person name="Kurdoglu A.A."/>
            <person name="Matthies H.J."/>
            <person name="Rollo D."/>
            <person name="Stothard P."/>
            <person name="Blankenship R.E."/>
            <person name="Bauer C.E."/>
            <person name="Touchman J.W."/>
        </authorList>
    </citation>
    <scope>NUCLEOTIDE SEQUENCE [LARGE SCALE GENOMIC DNA]</scope>
    <source>
        <strain evidence="4">ATCC 51521 / SW</strain>
    </source>
</reference>
<dbReference type="SUPFAM" id="SSF110087">
    <property type="entry name" value="DR1885-like metal-binding protein"/>
    <property type="match status" value="1"/>
</dbReference>
<feature type="signal peptide" evidence="2">
    <location>
        <begin position="1"/>
        <end position="23"/>
    </location>
</feature>
<evidence type="ECO:0000313" key="4">
    <source>
        <dbReference type="Proteomes" id="UP000001591"/>
    </source>
</evidence>
<keyword evidence="4" id="KW-1185">Reference proteome</keyword>
<evidence type="ECO:0000256" key="2">
    <source>
        <dbReference type="SAM" id="SignalP"/>
    </source>
</evidence>
<proteinExistence type="predicted"/>
<feature type="compositionally biased region" description="Basic and acidic residues" evidence="1">
    <location>
        <begin position="153"/>
        <end position="191"/>
    </location>
</feature>
<dbReference type="HOGENOM" id="CLU_100939_2_0_5"/>
<keyword evidence="2" id="KW-0732">Signal</keyword>
<dbReference type="Proteomes" id="UP000001591">
    <property type="component" value="Chromosome"/>
</dbReference>
<organism evidence="3 4">
    <name type="scientific">Rhodospirillum centenum (strain ATCC 51521 / SW)</name>
    <dbReference type="NCBI Taxonomy" id="414684"/>
    <lineage>
        <taxon>Bacteria</taxon>
        <taxon>Pseudomonadati</taxon>
        <taxon>Pseudomonadota</taxon>
        <taxon>Alphaproteobacteria</taxon>
        <taxon>Rhodospirillales</taxon>
        <taxon>Rhodospirillaceae</taxon>
        <taxon>Rhodospirillum</taxon>
    </lineage>
</organism>
<dbReference type="RefSeq" id="WP_012568644.1">
    <property type="nucleotide sequence ID" value="NC_011420.2"/>
</dbReference>